<organism evidence="1 2">
    <name type="scientific">Meloidogyne enterolobii</name>
    <name type="common">Root-knot nematode worm</name>
    <name type="synonym">Meloidogyne mayaguensis</name>
    <dbReference type="NCBI Taxonomy" id="390850"/>
    <lineage>
        <taxon>Eukaryota</taxon>
        <taxon>Metazoa</taxon>
        <taxon>Ecdysozoa</taxon>
        <taxon>Nematoda</taxon>
        <taxon>Chromadorea</taxon>
        <taxon>Rhabditida</taxon>
        <taxon>Tylenchina</taxon>
        <taxon>Tylenchomorpha</taxon>
        <taxon>Tylenchoidea</taxon>
        <taxon>Meloidogynidae</taxon>
        <taxon>Meloidogyninae</taxon>
        <taxon>Meloidogyne</taxon>
    </lineage>
</organism>
<gene>
    <name evidence="1" type="ORF">MENTE1834_LOCUS43105</name>
</gene>
<sequence length="351" mass="40940">MDDLGKEHLLQHNEHSIDDQSYVEIPILESSDLTIKSAKINNFNNLHNTFIKRGNKKQNNNYIQNQHQVRIPILESNNSAIDTEKIKQEQNDHYNQSRDNFISAHHNFPNEITNSLNQNHHSLQDFPMIKHENLKNNFVDYPHNFDLDYFNELNLGDLSINEGQNISEMHPNIQNFNNNFVNPYNNQMHDYQQQQIQNQLPQKHQNLTNSSGLHYQNQFDHSQHQIGESSNGAYVQQQNQLDLPHSHMPYNQFHPDILHHGYDYTHPDLQYLFGEQNEIGDNSTGVFGELYDEFHNIHVQPENKNLVHDYHNKLQDNQINGFELHGTSGYSNNIQDKASGSSTKFDGQKGI</sequence>
<accession>A0ACB1AXW5</accession>
<reference evidence="1" key="1">
    <citation type="submission" date="2023-11" db="EMBL/GenBank/DDBJ databases">
        <authorList>
            <person name="Poullet M."/>
        </authorList>
    </citation>
    <scope>NUCLEOTIDE SEQUENCE</scope>
    <source>
        <strain evidence="1">E1834</strain>
    </source>
</reference>
<dbReference type="EMBL" id="CAVMJV010000118">
    <property type="protein sequence ID" value="CAK5104903.1"/>
    <property type="molecule type" value="Genomic_DNA"/>
</dbReference>
<evidence type="ECO:0000313" key="2">
    <source>
        <dbReference type="Proteomes" id="UP001497535"/>
    </source>
</evidence>
<name>A0ACB1AXW5_MELEN</name>
<dbReference type="Proteomes" id="UP001497535">
    <property type="component" value="Unassembled WGS sequence"/>
</dbReference>
<proteinExistence type="predicted"/>
<keyword evidence="2" id="KW-1185">Reference proteome</keyword>
<comment type="caution">
    <text evidence="1">The sequence shown here is derived from an EMBL/GenBank/DDBJ whole genome shotgun (WGS) entry which is preliminary data.</text>
</comment>
<evidence type="ECO:0000313" key="1">
    <source>
        <dbReference type="EMBL" id="CAK5104903.1"/>
    </source>
</evidence>
<protein>
    <submittedName>
        <fullName evidence="1">Uncharacterized protein</fullName>
    </submittedName>
</protein>